<organism evidence="1">
    <name type="scientific">Rhizophora mucronata</name>
    <name type="common">Asiatic mangrove</name>
    <dbReference type="NCBI Taxonomy" id="61149"/>
    <lineage>
        <taxon>Eukaryota</taxon>
        <taxon>Viridiplantae</taxon>
        <taxon>Streptophyta</taxon>
        <taxon>Embryophyta</taxon>
        <taxon>Tracheophyta</taxon>
        <taxon>Spermatophyta</taxon>
        <taxon>Magnoliopsida</taxon>
        <taxon>eudicotyledons</taxon>
        <taxon>Gunneridae</taxon>
        <taxon>Pentapetalae</taxon>
        <taxon>rosids</taxon>
        <taxon>fabids</taxon>
        <taxon>Malpighiales</taxon>
        <taxon>Rhizophoraceae</taxon>
        <taxon>Rhizophora</taxon>
    </lineage>
</organism>
<dbReference type="EMBL" id="GGEC01074245">
    <property type="protein sequence ID" value="MBX54729.1"/>
    <property type="molecule type" value="Transcribed_RNA"/>
</dbReference>
<protein>
    <submittedName>
        <fullName evidence="1">Uncharacterized protein</fullName>
    </submittedName>
</protein>
<accession>A0A2P2PJ78</accession>
<proteinExistence type="predicted"/>
<sequence length="31" mass="3672">MSMHINRQNQLCFESYFHSILNTSLSNQTNL</sequence>
<reference evidence="1" key="1">
    <citation type="submission" date="2018-02" db="EMBL/GenBank/DDBJ databases">
        <title>Rhizophora mucronata_Transcriptome.</title>
        <authorList>
            <person name="Meera S.P."/>
            <person name="Sreeshan A."/>
            <person name="Augustine A."/>
        </authorList>
    </citation>
    <scope>NUCLEOTIDE SEQUENCE</scope>
    <source>
        <tissue evidence="1">Leaf</tissue>
    </source>
</reference>
<name>A0A2P2PJ78_RHIMU</name>
<dbReference type="AlphaFoldDB" id="A0A2P2PJ78"/>
<evidence type="ECO:0000313" key="1">
    <source>
        <dbReference type="EMBL" id="MBX54729.1"/>
    </source>
</evidence>